<dbReference type="Pfam" id="PF24883">
    <property type="entry name" value="NPHP3_N"/>
    <property type="match status" value="1"/>
</dbReference>
<evidence type="ECO:0000259" key="3">
    <source>
        <dbReference type="Pfam" id="PF24883"/>
    </source>
</evidence>
<dbReference type="HOGENOM" id="CLU_285103_0_0_5"/>
<dbReference type="PANTHER" id="PTHR45641:SF1">
    <property type="entry name" value="AAA+ ATPASE DOMAIN-CONTAINING PROTEIN"/>
    <property type="match status" value="1"/>
</dbReference>
<dbReference type="eggNOG" id="COG0457">
    <property type="taxonomic scope" value="Bacteria"/>
</dbReference>
<dbReference type="Gene3D" id="3.40.50.300">
    <property type="entry name" value="P-loop containing nucleotide triphosphate hydrolases"/>
    <property type="match status" value="1"/>
</dbReference>
<dbReference type="Gene3D" id="1.25.40.10">
    <property type="entry name" value="Tetratricopeptide repeat domain"/>
    <property type="match status" value="3"/>
</dbReference>
<dbReference type="OrthoDB" id="8416304at2"/>
<sequence>MSQSRPVSVSSTIEDMQAERNALEAFANDRARDFVGRQSIIARVTDLCLSPAKENLSPTKEATSWGICITGDPGSGKSALFGELLHRMKGTDAFVLAHAAGANPRASSVDAMLRRWIVELGSALGVGNVDLAANIDPEIVERAFVSLLTRMAPQRRVVMVIDAIDQFKKTPRGKFTTWLPRMWPTNTRLVATAIDGGASKALAERSGVEALSLPPLDATEARGIIDAVCKRNNRQLEPSVIDALLAKKHAGAPASGNPLWLVLALEELELLDSDDFADMQREYVGPPEERVASLMLDTVGAMSTDILRLYHATFDSAAELLGPAVTSAFIGLISASRTGWRESDFRQLLPQVSGEPWDEQRFAALRRLFRGQIHQHGDLAQWNFNHAQAQAAARSRLAALRISNPQLHLLIADHLLTLAPDDLLRATETMVHLLASKDDTRAGQYYGDSSLSEAGLQGATRALADAMISPATGTPASAAQEICRLLDNPDNAVRALAAERFLFNLDDAAERHVSPDARMTVLNAIESAFEQLLRTDPDNAGWQRNLSVARDRVGDVLVAQGKLPDALKSFRDGLAIRERLASADPGNAGRQRDLSLSHEKIGDVLAVQGKLPEALEAFRSQLAAAERLANADPDNTELRVGLSLSHEKIGEALMAQDKLPEALEAFRNQLDIIEQLARAADTDDNEWQRDRTLSYDRIGDVLMAQGKLPEALEALRDGLKIKERLAKAHPDNTGWQRSLSLSYDRIGDVLVTQGKLPDALTAFRTGLAIAEQLARAEPDHVGWQRDLSVSHSKVGDVHVAQSSLPEALKSFHEALTLRQRLAHADPDNVDWQRGLAVSNDRIGDVLMAQENLGEALKAFQDQLAIAERLAQANPGNAGWQRDLSVSHEKVGDVLVAQGNQAEALKAFRNALAIRERLARNDPGNSGWQRSLSVSHDCIGDVLESQGNQAEALKAFRNALAIRERLAQSDPANVAWQRDLTVSYDRIGEVLEGLGDQAEAVKAFNEGIAISERLSLADPGNVDLQRSVAVSQGHLAEMYRRSNDHNNALAALRQGQAAMERVVRRAPDNAGWKKDLDWFNEQIETLAD</sequence>
<dbReference type="RefSeq" id="WP_011509616.1">
    <property type="nucleotide sequence ID" value="NC_007964.1"/>
</dbReference>
<keyword evidence="1" id="KW-0677">Repeat</keyword>
<accession>Q1QPC7</accession>
<dbReference type="Proteomes" id="UP000001953">
    <property type="component" value="Chromosome"/>
</dbReference>
<reference evidence="4 5" key="1">
    <citation type="submission" date="2006-03" db="EMBL/GenBank/DDBJ databases">
        <title>Complete sequence of chromosome of Nitrobacter hamburgensis X14.</title>
        <authorList>
            <consortium name="US DOE Joint Genome Institute"/>
            <person name="Copeland A."/>
            <person name="Lucas S."/>
            <person name="Lapidus A."/>
            <person name="Barry K."/>
            <person name="Detter J.C."/>
            <person name="Glavina del Rio T."/>
            <person name="Hammon N."/>
            <person name="Israni S."/>
            <person name="Dalin E."/>
            <person name="Tice H."/>
            <person name="Pitluck S."/>
            <person name="Chain P."/>
            <person name="Malfatti S."/>
            <person name="Shin M."/>
            <person name="Vergez L."/>
            <person name="Schmutz J."/>
            <person name="Larimer F."/>
            <person name="Land M."/>
            <person name="Hauser L."/>
            <person name="Kyrpides N."/>
            <person name="Ivanova N."/>
            <person name="Ward B."/>
            <person name="Arp D."/>
            <person name="Klotz M."/>
            <person name="Stein L."/>
            <person name="O'Mullan G."/>
            <person name="Starkenburg S."/>
            <person name="Sayavedra L."/>
            <person name="Poret-Peterson A.T."/>
            <person name="Gentry M.E."/>
            <person name="Bruce D."/>
            <person name="Richardson P."/>
        </authorList>
    </citation>
    <scope>NUCLEOTIDE SEQUENCE [LARGE SCALE GENOMIC DNA]</scope>
    <source>
        <strain evidence="5">DSM 10229 / NCIMB 13809 / X14</strain>
    </source>
</reference>
<dbReference type="AlphaFoldDB" id="Q1QPC7"/>
<protein>
    <submittedName>
        <fullName evidence="4">Tetratricopeptide TPR_2</fullName>
    </submittedName>
</protein>
<keyword evidence="5" id="KW-1185">Reference proteome</keyword>
<dbReference type="InterPro" id="IPR011990">
    <property type="entry name" value="TPR-like_helical_dom_sf"/>
</dbReference>
<keyword evidence="2" id="KW-0802">TPR repeat</keyword>
<organism evidence="4 5">
    <name type="scientific">Nitrobacter hamburgensis (strain DSM 10229 / NCIMB 13809 / X14)</name>
    <dbReference type="NCBI Taxonomy" id="323097"/>
    <lineage>
        <taxon>Bacteria</taxon>
        <taxon>Pseudomonadati</taxon>
        <taxon>Pseudomonadota</taxon>
        <taxon>Alphaproteobacteria</taxon>
        <taxon>Hyphomicrobiales</taxon>
        <taxon>Nitrobacteraceae</taxon>
        <taxon>Nitrobacter</taxon>
    </lineage>
</organism>
<evidence type="ECO:0000256" key="2">
    <source>
        <dbReference type="ARBA" id="ARBA00022803"/>
    </source>
</evidence>
<gene>
    <name evidence="4" type="ordered locus">Nham_1072</name>
</gene>
<evidence type="ECO:0000313" key="4">
    <source>
        <dbReference type="EMBL" id="ABE61920.1"/>
    </source>
</evidence>
<evidence type="ECO:0000256" key="1">
    <source>
        <dbReference type="ARBA" id="ARBA00022737"/>
    </source>
</evidence>
<dbReference type="PANTHER" id="PTHR45641">
    <property type="entry name" value="TETRATRICOPEPTIDE REPEAT PROTEIN (AFU_ORTHOLOGUE AFUA_6G03870)"/>
    <property type="match status" value="1"/>
</dbReference>
<dbReference type="InterPro" id="IPR056884">
    <property type="entry name" value="NPHP3-like_N"/>
</dbReference>
<dbReference type="STRING" id="323097.Nham_1072"/>
<evidence type="ECO:0000313" key="5">
    <source>
        <dbReference type="Proteomes" id="UP000001953"/>
    </source>
</evidence>
<proteinExistence type="predicted"/>
<dbReference type="SUPFAM" id="SSF48452">
    <property type="entry name" value="TPR-like"/>
    <property type="match status" value="3"/>
</dbReference>
<dbReference type="InterPro" id="IPR027417">
    <property type="entry name" value="P-loop_NTPase"/>
</dbReference>
<feature type="domain" description="Nephrocystin 3-like N-terminal" evidence="3">
    <location>
        <begin position="66"/>
        <end position="181"/>
    </location>
</feature>
<dbReference type="Pfam" id="PF13374">
    <property type="entry name" value="TPR_10"/>
    <property type="match status" value="3"/>
</dbReference>
<dbReference type="InterPro" id="IPR019734">
    <property type="entry name" value="TPR_rpt"/>
</dbReference>
<dbReference type="KEGG" id="nha:Nham_1072"/>
<dbReference type="SUPFAM" id="SSF52540">
    <property type="entry name" value="P-loop containing nucleoside triphosphate hydrolases"/>
    <property type="match status" value="1"/>
</dbReference>
<dbReference type="SMART" id="SM00028">
    <property type="entry name" value="TPR"/>
    <property type="match status" value="11"/>
</dbReference>
<dbReference type="Pfam" id="PF13181">
    <property type="entry name" value="TPR_8"/>
    <property type="match status" value="1"/>
</dbReference>
<name>Q1QPC7_NITHX</name>
<dbReference type="EMBL" id="CP000319">
    <property type="protein sequence ID" value="ABE61920.1"/>
    <property type="molecule type" value="Genomic_DNA"/>
</dbReference>